<dbReference type="SUPFAM" id="SSF52540">
    <property type="entry name" value="P-loop containing nucleoside triphosphate hydrolases"/>
    <property type="match status" value="1"/>
</dbReference>
<evidence type="ECO:0000313" key="1">
    <source>
        <dbReference type="EMBL" id="RWS18337.1"/>
    </source>
</evidence>
<protein>
    <submittedName>
        <fullName evidence="1">Uncharacterized protein</fullName>
    </submittedName>
</protein>
<keyword evidence="2" id="KW-1185">Reference proteome</keyword>
<dbReference type="OrthoDB" id="8830751at2759"/>
<reference evidence="1 2" key="1">
    <citation type="journal article" date="2018" name="Gigascience">
        <title>Genomes of trombidid mites reveal novel predicted allergens and laterally-transferred genes associated with secondary metabolism.</title>
        <authorList>
            <person name="Dong X."/>
            <person name="Chaisiri K."/>
            <person name="Xia D."/>
            <person name="Armstrong S.D."/>
            <person name="Fang Y."/>
            <person name="Donnelly M.J."/>
            <person name="Kadowaki T."/>
            <person name="McGarry J.W."/>
            <person name="Darby A.C."/>
            <person name="Makepeace B.L."/>
        </authorList>
    </citation>
    <scope>NUCLEOTIDE SEQUENCE [LARGE SCALE GENOMIC DNA]</scope>
    <source>
        <strain evidence="1">UoL-UT</strain>
    </source>
</reference>
<dbReference type="Proteomes" id="UP000288716">
    <property type="component" value="Unassembled WGS sequence"/>
</dbReference>
<dbReference type="AlphaFoldDB" id="A0A443RST3"/>
<dbReference type="GO" id="GO:0005525">
    <property type="term" value="F:GTP binding"/>
    <property type="evidence" value="ECO:0007669"/>
    <property type="project" value="InterPro"/>
</dbReference>
<dbReference type="EMBL" id="NCKV01041239">
    <property type="protein sequence ID" value="RWS18337.1"/>
    <property type="molecule type" value="Genomic_DNA"/>
</dbReference>
<dbReference type="GO" id="GO:0003924">
    <property type="term" value="F:GTPase activity"/>
    <property type="evidence" value="ECO:0007669"/>
    <property type="project" value="InterPro"/>
</dbReference>
<accession>A0A443RST3</accession>
<evidence type="ECO:0000313" key="2">
    <source>
        <dbReference type="Proteomes" id="UP000288716"/>
    </source>
</evidence>
<proteinExistence type="predicted"/>
<dbReference type="Gene3D" id="3.40.50.300">
    <property type="entry name" value="P-loop containing nucleotide triphosphate hydrolases"/>
    <property type="match status" value="1"/>
</dbReference>
<name>A0A443RST3_9ACAR</name>
<sequence length="54" mass="5799">MITRKLVVVGDGACGKTSLLTVFKKGSLPNGYEPTIFETEITDVVVSGKVVIRM</sequence>
<dbReference type="VEuPathDB" id="VectorBase:LDEU013703"/>
<gene>
    <name evidence="1" type="ORF">B4U80_03776</name>
</gene>
<dbReference type="InterPro" id="IPR001806">
    <property type="entry name" value="Small_GTPase"/>
</dbReference>
<dbReference type="Pfam" id="PF00071">
    <property type="entry name" value="Ras"/>
    <property type="match status" value="1"/>
</dbReference>
<comment type="caution">
    <text evidence="1">The sequence shown here is derived from an EMBL/GenBank/DDBJ whole genome shotgun (WGS) entry which is preliminary data.</text>
</comment>
<organism evidence="1 2">
    <name type="scientific">Leptotrombidium deliense</name>
    <dbReference type="NCBI Taxonomy" id="299467"/>
    <lineage>
        <taxon>Eukaryota</taxon>
        <taxon>Metazoa</taxon>
        <taxon>Ecdysozoa</taxon>
        <taxon>Arthropoda</taxon>
        <taxon>Chelicerata</taxon>
        <taxon>Arachnida</taxon>
        <taxon>Acari</taxon>
        <taxon>Acariformes</taxon>
        <taxon>Trombidiformes</taxon>
        <taxon>Prostigmata</taxon>
        <taxon>Anystina</taxon>
        <taxon>Parasitengona</taxon>
        <taxon>Trombiculoidea</taxon>
        <taxon>Trombiculidae</taxon>
        <taxon>Leptotrombidium</taxon>
    </lineage>
</organism>
<dbReference type="InterPro" id="IPR027417">
    <property type="entry name" value="P-loop_NTPase"/>
</dbReference>
<dbReference type="STRING" id="299467.A0A443RST3"/>